<reference evidence="1" key="2">
    <citation type="submission" date="2025-09" db="UniProtKB">
        <authorList>
            <consortium name="Ensembl"/>
        </authorList>
    </citation>
    <scope>IDENTIFICATION</scope>
</reference>
<reference evidence="1" key="1">
    <citation type="submission" date="2025-08" db="UniProtKB">
        <authorList>
            <consortium name="Ensembl"/>
        </authorList>
    </citation>
    <scope>IDENTIFICATION</scope>
</reference>
<dbReference type="Ensembl" id="ENSXCOT00000023439.1">
    <property type="protein sequence ID" value="ENSXCOP00000023161.1"/>
    <property type="gene ID" value="ENSXCOG00000017305.1"/>
</dbReference>
<name>A0A3B5MPQ8_9TELE</name>
<protein>
    <submittedName>
        <fullName evidence="1">MAPK activated protein kinase 3</fullName>
    </submittedName>
</protein>
<sequence length="134" mass="14840">MSLFLICLAMPPPPPGDRQPPRNAVTDDYKISTQVLDRGEVPRWSGNRGGPPAVPRVFVLKDVKLTGKIKILLDNFISQENIASETLFKPTTSLKNNKSKNTFKMNINYLHFCLIRSKSEAPSGPPGLQGPHKC</sequence>
<keyword evidence="2" id="KW-1185">Reference proteome</keyword>
<evidence type="ECO:0000313" key="2">
    <source>
        <dbReference type="Proteomes" id="UP000261380"/>
    </source>
</evidence>
<evidence type="ECO:0000313" key="1">
    <source>
        <dbReference type="Ensembl" id="ENSXCOP00000023161.1"/>
    </source>
</evidence>
<dbReference type="GeneTree" id="ENSGT00940000154089"/>
<dbReference type="AlphaFoldDB" id="A0A3B5MPQ8"/>
<proteinExistence type="predicted"/>
<organism evidence="1 2">
    <name type="scientific">Xiphophorus couchianus</name>
    <name type="common">Monterrey platyfish</name>
    <dbReference type="NCBI Taxonomy" id="32473"/>
    <lineage>
        <taxon>Eukaryota</taxon>
        <taxon>Metazoa</taxon>
        <taxon>Chordata</taxon>
        <taxon>Craniata</taxon>
        <taxon>Vertebrata</taxon>
        <taxon>Euteleostomi</taxon>
        <taxon>Actinopterygii</taxon>
        <taxon>Neopterygii</taxon>
        <taxon>Teleostei</taxon>
        <taxon>Neoteleostei</taxon>
        <taxon>Acanthomorphata</taxon>
        <taxon>Ovalentaria</taxon>
        <taxon>Atherinomorphae</taxon>
        <taxon>Cyprinodontiformes</taxon>
        <taxon>Poeciliidae</taxon>
        <taxon>Poeciliinae</taxon>
        <taxon>Xiphophorus</taxon>
    </lineage>
</organism>
<dbReference type="Proteomes" id="UP000261380">
    <property type="component" value="Unplaced"/>
</dbReference>
<accession>A0A3B5MPQ8</accession>